<reference evidence="2 3" key="1">
    <citation type="submission" date="2020-08" db="EMBL/GenBank/DDBJ databases">
        <title>Genomic Encyclopedia of Type Strains, Phase IV (KMG-IV): sequencing the most valuable type-strain genomes for metagenomic binning, comparative biology and taxonomic classification.</title>
        <authorList>
            <person name="Goeker M."/>
        </authorList>
    </citation>
    <scope>NUCLEOTIDE SEQUENCE [LARGE SCALE GENOMIC DNA]</scope>
    <source>
        <strain evidence="2 3">DSM 14552</strain>
    </source>
</reference>
<evidence type="ECO:0000259" key="1">
    <source>
        <dbReference type="SMART" id="SM00822"/>
    </source>
</evidence>
<dbReference type="Gene3D" id="3.40.50.720">
    <property type="entry name" value="NAD(P)-binding Rossmann-like Domain"/>
    <property type="match status" value="1"/>
</dbReference>
<evidence type="ECO:0000313" key="3">
    <source>
        <dbReference type="Proteomes" id="UP000562395"/>
    </source>
</evidence>
<dbReference type="Pfam" id="PF13460">
    <property type="entry name" value="NAD_binding_10"/>
    <property type="match status" value="1"/>
</dbReference>
<comment type="caution">
    <text evidence="2">The sequence shown here is derived from an EMBL/GenBank/DDBJ whole genome shotgun (WGS) entry which is preliminary data.</text>
</comment>
<dbReference type="InterPro" id="IPR051207">
    <property type="entry name" value="ComplexI_NDUFA9_subunit"/>
</dbReference>
<dbReference type="SUPFAM" id="SSF51735">
    <property type="entry name" value="NAD(P)-binding Rossmann-fold domains"/>
    <property type="match status" value="1"/>
</dbReference>
<dbReference type="InterPro" id="IPR016040">
    <property type="entry name" value="NAD(P)-bd_dom"/>
</dbReference>
<dbReference type="GO" id="GO:0044877">
    <property type="term" value="F:protein-containing complex binding"/>
    <property type="evidence" value="ECO:0007669"/>
    <property type="project" value="TreeGrafter"/>
</dbReference>
<dbReference type="RefSeq" id="WP_183613851.1">
    <property type="nucleotide sequence ID" value="NZ_JACICY010000006.1"/>
</dbReference>
<sequence>MAAELLAITGATGFVGQAVLEFAARAGIEVRALARRPQEARVGVEWVQGDLSDKRALARLVGKASVVLNIAGVVNAPDKAGFEEGNVWGTLNVVNAALDAGVPRFVHVSSLSAREPDLSDYGKSKLRGERVVKASSLDWTVVRPPWVYGPRDTDTLEMFKAARFGVMPLPPKGQASLIHVNDLARLLLTLIPGGEDVTHLTFEPDDGRPGGWTHNDIARAIGMAVGKRVTAMNLPAGMLRLGAKLDARFRGKGAKLTMDRVGYMCHPDWRVGEGNQPPPAIWTPQVETQMGLHATAAWYREAGWLK</sequence>
<organism evidence="2 3">
    <name type="scientific">Novosphingobium hassiacum</name>
    <dbReference type="NCBI Taxonomy" id="173676"/>
    <lineage>
        <taxon>Bacteria</taxon>
        <taxon>Pseudomonadati</taxon>
        <taxon>Pseudomonadota</taxon>
        <taxon>Alphaproteobacteria</taxon>
        <taxon>Sphingomonadales</taxon>
        <taxon>Sphingomonadaceae</taxon>
        <taxon>Novosphingobium</taxon>
    </lineage>
</organism>
<evidence type="ECO:0000313" key="2">
    <source>
        <dbReference type="EMBL" id="MBB3861338.1"/>
    </source>
</evidence>
<proteinExistence type="predicted"/>
<gene>
    <name evidence="2" type="ORF">GGQ88_002622</name>
</gene>
<dbReference type="AlphaFoldDB" id="A0A7W5ZWP6"/>
<dbReference type="PANTHER" id="PTHR12126">
    <property type="entry name" value="NADH-UBIQUINONE OXIDOREDUCTASE 39 KDA SUBUNIT-RELATED"/>
    <property type="match status" value="1"/>
</dbReference>
<keyword evidence="3" id="KW-1185">Reference proteome</keyword>
<protein>
    <submittedName>
        <fullName evidence="2">Uncharacterized protein YbjT (DUF2867 family)</fullName>
    </submittedName>
</protein>
<dbReference type="InterPro" id="IPR057326">
    <property type="entry name" value="KR_dom"/>
</dbReference>
<dbReference type="PANTHER" id="PTHR12126:SF11">
    <property type="entry name" value="NADH DEHYDROGENASE [UBIQUINONE] 1 ALPHA SUBCOMPLEX SUBUNIT 9, MITOCHONDRIAL"/>
    <property type="match status" value="1"/>
</dbReference>
<feature type="domain" description="Ketoreductase" evidence="1">
    <location>
        <begin position="4"/>
        <end position="145"/>
    </location>
</feature>
<name>A0A7W5ZWP6_9SPHN</name>
<dbReference type="SMART" id="SM00822">
    <property type="entry name" value="PKS_KR"/>
    <property type="match status" value="1"/>
</dbReference>
<accession>A0A7W5ZWP6</accession>
<dbReference type="EMBL" id="JACICY010000006">
    <property type="protein sequence ID" value="MBB3861338.1"/>
    <property type="molecule type" value="Genomic_DNA"/>
</dbReference>
<dbReference type="InterPro" id="IPR036291">
    <property type="entry name" value="NAD(P)-bd_dom_sf"/>
</dbReference>
<dbReference type="Proteomes" id="UP000562395">
    <property type="component" value="Unassembled WGS sequence"/>
</dbReference>